<sequence length="96" mass="11033">MYSTSGAYRIWLLILCLSSSLYGTLTNSPNNSWHHPPTNHLGYHPTSIPPLLRFLDCYLRFKDISDYGIGPPIPEFFLQFDDETVGDSDWLTGFYK</sequence>
<gene>
    <name evidence="2" type="ORF">RAG0_02845</name>
</gene>
<organism evidence="2 3">
    <name type="scientific">Rhynchosporium agropyri</name>
    <dbReference type="NCBI Taxonomy" id="914238"/>
    <lineage>
        <taxon>Eukaryota</taxon>
        <taxon>Fungi</taxon>
        <taxon>Dikarya</taxon>
        <taxon>Ascomycota</taxon>
        <taxon>Pezizomycotina</taxon>
        <taxon>Leotiomycetes</taxon>
        <taxon>Helotiales</taxon>
        <taxon>Ploettnerulaceae</taxon>
        <taxon>Rhynchosporium</taxon>
    </lineage>
</organism>
<feature type="signal peptide" evidence="1">
    <location>
        <begin position="1"/>
        <end position="26"/>
    </location>
</feature>
<evidence type="ECO:0000313" key="2">
    <source>
        <dbReference type="EMBL" id="CZS92403.1"/>
    </source>
</evidence>
<evidence type="ECO:0000256" key="1">
    <source>
        <dbReference type="SAM" id="SignalP"/>
    </source>
</evidence>
<keyword evidence="1" id="KW-0732">Signal</keyword>
<proteinExistence type="predicted"/>
<evidence type="ECO:0000313" key="3">
    <source>
        <dbReference type="Proteomes" id="UP000178912"/>
    </source>
</evidence>
<name>A0A1E1K2W4_9HELO</name>
<reference evidence="3" key="1">
    <citation type="submission" date="2016-03" db="EMBL/GenBank/DDBJ databases">
        <authorList>
            <person name="Guldener U."/>
        </authorList>
    </citation>
    <scope>NUCLEOTIDE SEQUENCE [LARGE SCALE GENOMIC DNA]</scope>
    <source>
        <strain evidence="3">04CH-RAC-A.6.1</strain>
    </source>
</reference>
<keyword evidence="3" id="KW-1185">Reference proteome</keyword>
<dbReference type="AlphaFoldDB" id="A0A1E1K2W4"/>
<dbReference type="EMBL" id="FJUX01000012">
    <property type="protein sequence ID" value="CZS92403.1"/>
    <property type="molecule type" value="Genomic_DNA"/>
</dbReference>
<protein>
    <submittedName>
        <fullName evidence="2">Uncharacterized protein</fullName>
    </submittedName>
</protein>
<dbReference type="Proteomes" id="UP000178912">
    <property type="component" value="Unassembled WGS sequence"/>
</dbReference>
<feature type="chain" id="PRO_5009445581" evidence="1">
    <location>
        <begin position="27"/>
        <end position="96"/>
    </location>
</feature>
<accession>A0A1E1K2W4</accession>